<name>A0A2M6P0N9_9BACT</name>
<reference evidence="2" key="1">
    <citation type="submission" date="2017-09" db="EMBL/GenBank/DDBJ databases">
        <title>Depth-based differentiation of microbial function through sediment-hosted aquifers and enrichment of novel symbionts in the deep terrestrial subsurface.</title>
        <authorList>
            <person name="Probst A.J."/>
            <person name="Ladd B."/>
            <person name="Jarett J.K."/>
            <person name="Geller-Mcgrath D.E."/>
            <person name="Sieber C.M.K."/>
            <person name="Emerson J.B."/>
            <person name="Anantharaman K."/>
            <person name="Thomas B.C."/>
            <person name="Malmstrom R."/>
            <person name="Stieglmeier M."/>
            <person name="Klingl A."/>
            <person name="Woyke T."/>
            <person name="Ryan C.M."/>
            <person name="Banfield J.F."/>
        </authorList>
    </citation>
    <scope>NUCLEOTIDE SEQUENCE [LARGE SCALE GENOMIC DNA]</scope>
</reference>
<proteinExistence type="predicted"/>
<dbReference type="Proteomes" id="UP000228528">
    <property type="component" value="Unassembled WGS sequence"/>
</dbReference>
<accession>A0A2M6P0N9</accession>
<evidence type="ECO:0000313" key="2">
    <source>
        <dbReference type="Proteomes" id="UP000228528"/>
    </source>
</evidence>
<dbReference type="EMBL" id="PFBW01000147">
    <property type="protein sequence ID" value="PIR77261.1"/>
    <property type="molecule type" value="Genomic_DNA"/>
</dbReference>
<gene>
    <name evidence="1" type="ORF">COU30_03420</name>
</gene>
<organism evidence="1 2">
    <name type="scientific">Candidatus Magasanikbacteria bacterium CG10_big_fil_rev_8_21_14_0_10_38_6</name>
    <dbReference type="NCBI Taxonomy" id="1974647"/>
    <lineage>
        <taxon>Bacteria</taxon>
        <taxon>Candidatus Magasanikiibacteriota</taxon>
    </lineage>
</organism>
<dbReference type="AlphaFoldDB" id="A0A2M6P0N9"/>
<comment type="caution">
    <text evidence="1">The sequence shown here is derived from an EMBL/GenBank/DDBJ whole genome shotgun (WGS) entry which is preliminary data.</text>
</comment>
<protein>
    <submittedName>
        <fullName evidence="1">Uncharacterized protein</fullName>
    </submittedName>
</protein>
<evidence type="ECO:0000313" key="1">
    <source>
        <dbReference type="EMBL" id="PIR77261.1"/>
    </source>
</evidence>
<sequence>MKENIPNQDILNAFGVSGKPVLLTGGEGTCFRIDDVVLKPIQNSIEVSWIADICERSYLEHVPILSSKFIQKMIMIGYQSSLNT</sequence>